<dbReference type="PANTHER" id="PTHR10102">
    <property type="entry name" value="DNA-DIRECTED RNA POLYMERASE, MITOCHONDRIAL"/>
    <property type="match status" value="1"/>
</dbReference>
<evidence type="ECO:0000256" key="4">
    <source>
        <dbReference type="ARBA" id="ARBA00022679"/>
    </source>
</evidence>
<evidence type="ECO:0000313" key="10">
    <source>
        <dbReference type="EMBL" id="OUT08962.1"/>
    </source>
</evidence>
<gene>
    <name evidence="10" type="ORF">B9N65_01075</name>
    <name evidence="9" type="ORF">B9N65_09850</name>
</gene>
<evidence type="ECO:0000256" key="3">
    <source>
        <dbReference type="ARBA" id="ARBA00022478"/>
    </source>
</evidence>
<evidence type="ECO:0000259" key="8">
    <source>
        <dbReference type="Pfam" id="PF00940"/>
    </source>
</evidence>
<dbReference type="EMBL" id="NDYN01000001">
    <property type="protein sequence ID" value="OUT08962.1"/>
    <property type="molecule type" value="Genomic_DNA"/>
</dbReference>
<dbReference type="SUPFAM" id="SSF56672">
    <property type="entry name" value="DNA/RNA polymerases"/>
    <property type="match status" value="1"/>
</dbReference>
<keyword evidence="6" id="KW-0804">Transcription</keyword>
<dbReference type="Gene3D" id="1.10.287.280">
    <property type="match status" value="1"/>
</dbReference>
<evidence type="ECO:0000313" key="11">
    <source>
        <dbReference type="Proteomes" id="UP000196317"/>
    </source>
</evidence>
<name>A0A1Y5MHK3_9BACT</name>
<feature type="domain" description="DNA-directed RNA polymerase C-terminal" evidence="8">
    <location>
        <begin position="541"/>
        <end position="622"/>
    </location>
</feature>
<comment type="caution">
    <text evidence="9">The sequence shown here is derived from an EMBL/GenBank/DDBJ whole genome shotgun (WGS) entry which is preliminary data.</text>
</comment>
<evidence type="ECO:0000256" key="6">
    <source>
        <dbReference type="ARBA" id="ARBA00023163"/>
    </source>
</evidence>
<evidence type="ECO:0000256" key="1">
    <source>
        <dbReference type="ARBA" id="ARBA00009493"/>
    </source>
</evidence>
<dbReference type="EMBL" id="NDYN01000010">
    <property type="protein sequence ID" value="OUT06874.1"/>
    <property type="molecule type" value="Genomic_DNA"/>
</dbReference>
<dbReference type="InterPro" id="IPR046950">
    <property type="entry name" value="DNA-dir_Rpol_C_phage-type"/>
</dbReference>
<protein>
    <recommendedName>
        <fullName evidence="2">DNA-directed RNA polymerase</fullName>
        <ecNumber evidence="2">2.7.7.6</ecNumber>
    </recommendedName>
</protein>
<dbReference type="InterPro" id="IPR002092">
    <property type="entry name" value="DNA-dir_Rpol_phage-type"/>
</dbReference>
<dbReference type="GO" id="GO:0003677">
    <property type="term" value="F:DNA binding"/>
    <property type="evidence" value="ECO:0007669"/>
    <property type="project" value="InterPro"/>
</dbReference>
<dbReference type="RefSeq" id="WP_087582459.1">
    <property type="nucleotide sequence ID" value="NZ_NDYN01000001.1"/>
</dbReference>
<comment type="similarity">
    <text evidence="1">Belongs to the phage and mitochondrial RNA polymerase family.</text>
</comment>
<dbReference type="Gene3D" id="3.30.70.370">
    <property type="match status" value="1"/>
</dbReference>
<evidence type="ECO:0000313" key="9">
    <source>
        <dbReference type="EMBL" id="OUT06874.1"/>
    </source>
</evidence>
<accession>A0A1Y5MHK3</accession>
<dbReference type="GO" id="GO:0006351">
    <property type="term" value="P:DNA-templated transcription"/>
    <property type="evidence" value="ECO:0007669"/>
    <property type="project" value="InterPro"/>
</dbReference>
<organism evidence="9 11">
    <name type="scientific">Campylobacter concisus</name>
    <dbReference type="NCBI Taxonomy" id="199"/>
    <lineage>
        <taxon>Bacteria</taxon>
        <taxon>Pseudomonadati</taxon>
        <taxon>Campylobacterota</taxon>
        <taxon>Epsilonproteobacteria</taxon>
        <taxon>Campylobacterales</taxon>
        <taxon>Campylobacteraceae</taxon>
        <taxon>Campylobacter</taxon>
    </lineage>
</organism>
<sequence>MFTTQSRVEELLSEQYIQTEVKTYLDTQVNLLDEIYERICQWLIDYRTGVYGKTYTSKDERLAEVQKHVDDLPRYVLYSVCLLGKTTLQATATKLGLYIHEDILTAAKSGSEILAVCDGLGYEIIRPKAFSGNTFEIQPLISIPADIKQALNLSLFLPPMVSRPNAWTTKSNGGYDLTHNYAILGDRYNKHDNPINLHVLNLLQDVSYRLDSTITKEDDVLDLDSIDPKSREQAQANFNQALQENRYVYTEMGDKPFHFVFQYDKRGRIYSKGYHINIQGNSYRKAMLKFAEAEKLTEEGWKWLKIDLANHYGLDKSTWQERLDFINENIDSMLTNPDEWISKADEPLLFKSALNSYQMSLITGTSDQIVRLDATCSGPQLMSVVMRDEEAMARLNVLGDSCRNDFYTLVAQEVYNRTKDSSLWGTNPNFKEIRSNIKRAIMTTYYNSTCKPEEYFGKDTKELQVYYEVLDEFTTGARKLQKTINDLWDNSRLVYQWTLPDSHTAYCPVITTKTSRIEIKEMKGGTAVMNFIHSINQGGEEEKRSLCPNIVHSLDAYVCRRVITILADKGIAVSPIHDSFGVSPNNCEALRKAYREVLAELYREDIINNILTEIDPTAKLDRPDYKLKTSMAVKNNLNGYYIC</sequence>
<keyword evidence="5" id="KW-0548">Nucleotidyltransferase</keyword>
<dbReference type="GO" id="GO:0000428">
    <property type="term" value="C:DNA-directed RNA polymerase complex"/>
    <property type="evidence" value="ECO:0007669"/>
    <property type="project" value="UniProtKB-KW"/>
</dbReference>
<dbReference type="Pfam" id="PF00940">
    <property type="entry name" value="RNA_pol"/>
    <property type="match status" value="2"/>
</dbReference>
<reference evidence="9 11" key="1">
    <citation type="submission" date="2017-04" db="EMBL/GenBank/DDBJ databases">
        <title>Complete genome of Campylobacter concisus ATCC 33237T and draft genomes for an additional eight well characterized C. concisus strains.</title>
        <authorList>
            <person name="Cornelius A.J."/>
            <person name="Miller W.G."/>
            <person name="Lastovica A.J."/>
            <person name="On S.L."/>
            <person name="French N.P."/>
            <person name="Vandenberg O."/>
            <person name="Biggs P.J."/>
        </authorList>
    </citation>
    <scope>NUCLEOTIDE SEQUENCE [LARGE SCALE GENOMIC DNA]</scope>
    <source>
        <strain evidence="9 11">CCUG 19995</strain>
    </source>
</reference>
<keyword evidence="4" id="KW-0808">Transferase</keyword>
<dbReference type="PANTHER" id="PTHR10102:SF8">
    <property type="entry name" value="DNA-DIRECTED RNA POLYMERASE-RELATED"/>
    <property type="match status" value="1"/>
</dbReference>
<keyword evidence="3" id="KW-0240">DNA-directed RNA polymerase</keyword>
<evidence type="ECO:0000256" key="5">
    <source>
        <dbReference type="ARBA" id="ARBA00022695"/>
    </source>
</evidence>
<dbReference type="Proteomes" id="UP000196317">
    <property type="component" value="Unassembled WGS sequence"/>
</dbReference>
<dbReference type="AlphaFoldDB" id="A0A1Y5MHK3"/>
<evidence type="ECO:0000256" key="7">
    <source>
        <dbReference type="ARBA" id="ARBA00048552"/>
    </source>
</evidence>
<comment type="catalytic activity">
    <reaction evidence="7">
        <text>RNA(n) + a ribonucleoside 5'-triphosphate = RNA(n+1) + diphosphate</text>
        <dbReference type="Rhea" id="RHEA:21248"/>
        <dbReference type="Rhea" id="RHEA-COMP:14527"/>
        <dbReference type="Rhea" id="RHEA-COMP:17342"/>
        <dbReference type="ChEBI" id="CHEBI:33019"/>
        <dbReference type="ChEBI" id="CHEBI:61557"/>
        <dbReference type="ChEBI" id="CHEBI:140395"/>
        <dbReference type="EC" id="2.7.7.6"/>
    </reaction>
</comment>
<dbReference type="GO" id="GO:0003899">
    <property type="term" value="F:DNA-directed RNA polymerase activity"/>
    <property type="evidence" value="ECO:0007669"/>
    <property type="project" value="UniProtKB-EC"/>
</dbReference>
<dbReference type="InterPro" id="IPR043502">
    <property type="entry name" value="DNA/RNA_pol_sf"/>
</dbReference>
<proteinExistence type="inferred from homology"/>
<evidence type="ECO:0000256" key="2">
    <source>
        <dbReference type="ARBA" id="ARBA00012418"/>
    </source>
</evidence>
<dbReference type="EC" id="2.7.7.6" evidence="2"/>
<feature type="domain" description="DNA-directed RNA polymerase C-terminal" evidence="8">
    <location>
        <begin position="295"/>
        <end position="497"/>
    </location>
</feature>